<feature type="signal peptide" evidence="1">
    <location>
        <begin position="1"/>
        <end position="31"/>
    </location>
</feature>
<name>A0ABW8CG36_9ACTN</name>
<protein>
    <submittedName>
        <fullName evidence="2">Uncharacterized protein</fullName>
    </submittedName>
</protein>
<comment type="caution">
    <text evidence="2">The sequence shown here is derived from an EMBL/GenBank/DDBJ whole genome shotgun (WGS) entry which is preliminary data.</text>
</comment>
<keyword evidence="3" id="KW-1185">Reference proteome</keyword>
<sequence>MNPTHSLRTALAGFVLAAAVVCVPAATPASALPSDVQPIDWTQLGSYPAGDPAGVRTKQILQNSARYLIGPKYAATYTAYAADGYLNLGGTDEAAVRYPAMTALTVATALKLNVYDPRNLSAANATIREMNLIRTIAARHKANNTNPATAWGHGWQTALWTYYDGLAAWLMWDQLSGTDQAKVEAMIVDEADRLTTGNDVYLVGTGGDQLYMTRRDGSVVTPGDSKAEEDGWNAGLLGLAGAMMPQHPHAAAWTTRNDQLLLAASARPADLTSNTPINGIVPATWLKGTNIANDGTLVNHGIIHPLYMLAFDQSLHQGMTSGLAGACGPVVAKHNVEVVYDALVDKGFTKTDGTTTTIYQPGSANIYYPQGNDWGTQFPAYFGAFDLVVSLDGQDTLASTSASTWEALHDNAEIALQNRFTDGHTYAGSAENSYGGAEQRIGSLAAQSFLNLYLVRNATGSKVCWS</sequence>
<dbReference type="EMBL" id="JBITYG010000012">
    <property type="protein sequence ID" value="MFI9105404.1"/>
    <property type="molecule type" value="Genomic_DNA"/>
</dbReference>
<evidence type="ECO:0000313" key="3">
    <source>
        <dbReference type="Proteomes" id="UP001614394"/>
    </source>
</evidence>
<organism evidence="2 3">
    <name type="scientific">Streptomyces fildesensis</name>
    <dbReference type="NCBI Taxonomy" id="375757"/>
    <lineage>
        <taxon>Bacteria</taxon>
        <taxon>Bacillati</taxon>
        <taxon>Actinomycetota</taxon>
        <taxon>Actinomycetes</taxon>
        <taxon>Kitasatosporales</taxon>
        <taxon>Streptomycetaceae</taxon>
        <taxon>Streptomyces</taxon>
    </lineage>
</organism>
<gene>
    <name evidence="2" type="ORF">ACIGXA_33325</name>
</gene>
<keyword evidence="1" id="KW-0732">Signal</keyword>
<accession>A0ABW8CG36</accession>
<dbReference type="Proteomes" id="UP001614394">
    <property type="component" value="Unassembled WGS sequence"/>
</dbReference>
<feature type="chain" id="PRO_5046953142" evidence="1">
    <location>
        <begin position="32"/>
        <end position="466"/>
    </location>
</feature>
<reference evidence="2 3" key="1">
    <citation type="submission" date="2024-10" db="EMBL/GenBank/DDBJ databases">
        <title>The Natural Products Discovery Center: Release of the First 8490 Sequenced Strains for Exploring Actinobacteria Biosynthetic Diversity.</title>
        <authorList>
            <person name="Kalkreuter E."/>
            <person name="Kautsar S.A."/>
            <person name="Yang D."/>
            <person name="Bader C.D."/>
            <person name="Teijaro C.N."/>
            <person name="Fluegel L."/>
            <person name="Davis C.M."/>
            <person name="Simpson J.R."/>
            <person name="Lauterbach L."/>
            <person name="Steele A.D."/>
            <person name="Gui C."/>
            <person name="Meng S."/>
            <person name="Li G."/>
            <person name="Viehrig K."/>
            <person name="Ye F."/>
            <person name="Su P."/>
            <person name="Kiefer A.F."/>
            <person name="Nichols A."/>
            <person name="Cepeda A.J."/>
            <person name="Yan W."/>
            <person name="Fan B."/>
            <person name="Jiang Y."/>
            <person name="Adhikari A."/>
            <person name="Zheng C.-J."/>
            <person name="Schuster L."/>
            <person name="Cowan T.M."/>
            <person name="Smanski M.J."/>
            <person name="Chevrette M.G."/>
            <person name="De Carvalho L.P.S."/>
            <person name="Shen B."/>
        </authorList>
    </citation>
    <scope>NUCLEOTIDE SEQUENCE [LARGE SCALE GENOMIC DNA]</scope>
    <source>
        <strain evidence="2 3">NPDC053399</strain>
    </source>
</reference>
<proteinExistence type="predicted"/>
<evidence type="ECO:0000256" key="1">
    <source>
        <dbReference type="SAM" id="SignalP"/>
    </source>
</evidence>
<dbReference type="RefSeq" id="WP_399656089.1">
    <property type="nucleotide sequence ID" value="NZ_JBITYG010000012.1"/>
</dbReference>
<evidence type="ECO:0000313" key="2">
    <source>
        <dbReference type="EMBL" id="MFI9105404.1"/>
    </source>
</evidence>